<evidence type="ECO:0000313" key="3">
    <source>
        <dbReference type="Proteomes" id="UP000017246"/>
    </source>
</evidence>
<reference evidence="2" key="2">
    <citation type="submission" date="2015-11" db="EMBL/GenBank/DDBJ databases">
        <authorList>
            <person name="Zhang Y."/>
            <person name="Guo Z."/>
        </authorList>
    </citation>
    <scope>NUCLEOTIDE SEQUENCE</scope>
</reference>
<name>A0A068YH57_ECHMU</name>
<dbReference type="EMBL" id="LN902847">
    <property type="protein sequence ID" value="CDS41529.1"/>
    <property type="molecule type" value="Genomic_DNA"/>
</dbReference>
<dbReference type="STRING" id="6211.A0A068YH57"/>
<sequence>MLTRRLDQNVNPHSMKICSCPPFLERLFARGMAEDPAQRPEALQLVQMLDFIMRKVCKMNTSQLYIDFDSGGIPSVYQQTPTHPVNTNTVKQQDSSYYSLPEEMMTLQVSDPRSKVIPERSPGDGQEPRRYVTTDAETDALDLKMTPLLLRKSRNIRAQSRETGRLVSCVAAAEVWQLESRLQCQSCN</sequence>
<protein>
    <submittedName>
        <fullName evidence="2">Uncharacterized protein</fullName>
    </submittedName>
</protein>
<gene>
    <name evidence="2" type="ORF">EmuJ_000918200</name>
</gene>
<feature type="region of interest" description="Disordered" evidence="1">
    <location>
        <begin position="109"/>
        <end position="130"/>
    </location>
</feature>
<dbReference type="AlphaFoldDB" id="A0A068YH57"/>
<organism evidence="2 3">
    <name type="scientific">Echinococcus multilocularis</name>
    <name type="common">Fox tapeworm</name>
    <dbReference type="NCBI Taxonomy" id="6211"/>
    <lineage>
        <taxon>Eukaryota</taxon>
        <taxon>Metazoa</taxon>
        <taxon>Spiralia</taxon>
        <taxon>Lophotrochozoa</taxon>
        <taxon>Platyhelminthes</taxon>
        <taxon>Cestoda</taxon>
        <taxon>Eucestoda</taxon>
        <taxon>Cyclophyllidea</taxon>
        <taxon>Taeniidae</taxon>
        <taxon>Echinococcus</taxon>
    </lineage>
</organism>
<evidence type="ECO:0000313" key="2">
    <source>
        <dbReference type="EMBL" id="CDS41529.1"/>
    </source>
</evidence>
<dbReference type="OrthoDB" id="10556636at2759"/>
<proteinExistence type="predicted"/>
<accession>A0A068YH57</accession>
<keyword evidence="3" id="KW-1185">Reference proteome</keyword>
<feature type="compositionally biased region" description="Basic and acidic residues" evidence="1">
    <location>
        <begin position="112"/>
        <end position="130"/>
    </location>
</feature>
<evidence type="ECO:0000256" key="1">
    <source>
        <dbReference type="SAM" id="MobiDB-lite"/>
    </source>
</evidence>
<reference evidence="2" key="1">
    <citation type="journal article" date="2013" name="Nature">
        <title>The genomes of four tapeworm species reveal adaptations to parasitism.</title>
        <authorList>
            <person name="Tsai I.J."/>
            <person name="Zarowiecki M."/>
            <person name="Holroyd N."/>
            <person name="Garciarrubio A."/>
            <person name="Sanchez-Flores A."/>
            <person name="Brooks K.L."/>
            <person name="Tracey A."/>
            <person name="Bobes R.J."/>
            <person name="Fragoso G."/>
            <person name="Sciutto E."/>
            <person name="Aslett M."/>
            <person name="Beasley H."/>
            <person name="Bennett H.M."/>
            <person name="Cai J."/>
            <person name="Camicia F."/>
            <person name="Clark R."/>
            <person name="Cucher M."/>
            <person name="De Silva N."/>
            <person name="Day T.A."/>
            <person name="Deplazes P."/>
            <person name="Estrada K."/>
            <person name="Fernandez C."/>
            <person name="Holland P.W."/>
            <person name="Hou J."/>
            <person name="Hu S."/>
            <person name="Huckvale T."/>
            <person name="Hung S.S."/>
            <person name="Kamenetzky L."/>
            <person name="Keane J.A."/>
            <person name="Kiss F."/>
            <person name="Koziol U."/>
            <person name="Lambert O."/>
            <person name="Liu K."/>
            <person name="Luo X."/>
            <person name="Luo Y."/>
            <person name="Macchiaroli N."/>
            <person name="Nichol S."/>
            <person name="Paps J."/>
            <person name="Parkinson J."/>
            <person name="Pouchkina-Stantcheva N."/>
            <person name="Riddiford N."/>
            <person name="Rosenzvit M."/>
            <person name="Salinas G."/>
            <person name="Wasmuth J.D."/>
            <person name="Zamanian M."/>
            <person name="Zheng Y."/>
            <person name="Cai X."/>
            <person name="Soberon X."/>
            <person name="Olson P.D."/>
            <person name="Laclette J.P."/>
            <person name="Brehm K."/>
            <person name="Berriman M."/>
            <person name="Garciarrubio A."/>
            <person name="Bobes R.J."/>
            <person name="Fragoso G."/>
            <person name="Sanchez-Flores A."/>
            <person name="Estrada K."/>
            <person name="Cevallos M.A."/>
            <person name="Morett E."/>
            <person name="Gonzalez V."/>
            <person name="Portillo T."/>
            <person name="Ochoa-Leyva A."/>
            <person name="Jose M.V."/>
            <person name="Sciutto E."/>
            <person name="Landa A."/>
            <person name="Jimenez L."/>
            <person name="Valdes V."/>
            <person name="Carrero J.C."/>
            <person name="Larralde C."/>
            <person name="Morales-Montor J."/>
            <person name="Limon-Lason J."/>
            <person name="Soberon X."/>
            <person name="Laclette J.P."/>
        </authorList>
    </citation>
    <scope>NUCLEOTIDE SEQUENCE [LARGE SCALE GENOMIC DNA]</scope>
</reference>
<dbReference type="Proteomes" id="UP000017246">
    <property type="component" value="Unassembled WGS sequence"/>
</dbReference>